<dbReference type="GO" id="GO:0005615">
    <property type="term" value="C:extracellular space"/>
    <property type="evidence" value="ECO:0007669"/>
    <property type="project" value="TreeGrafter"/>
</dbReference>
<dbReference type="SMR" id="A0A2A4J467"/>
<dbReference type="AlphaFoldDB" id="A0A2A4J467"/>
<dbReference type="GO" id="GO:0007608">
    <property type="term" value="P:sensory perception of smell"/>
    <property type="evidence" value="ECO:0007669"/>
    <property type="project" value="TreeGrafter"/>
</dbReference>
<dbReference type="SMART" id="SM00708">
    <property type="entry name" value="PhBP"/>
    <property type="match status" value="1"/>
</dbReference>
<comment type="caution">
    <text evidence="2">The sequence shown here is derived from an EMBL/GenBank/DDBJ whole genome shotgun (WGS) entry which is preliminary data.</text>
</comment>
<evidence type="ECO:0000256" key="1">
    <source>
        <dbReference type="ARBA" id="ARBA00022729"/>
    </source>
</evidence>
<protein>
    <recommendedName>
        <fullName evidence="3">Odorant binding protein</fullName>
    </recommendedName>
</protein>
<dbReference type="SUPFAM" id="SSF47565">
    <property type="entry name" value="Insect pheromone/odorant-binding proteins"/>
    <property type="match status" value="1"/>
</dbReference>
<dbReference type="GO" id="GO:0005549">
    <property type="term" value="F:odorant binding"/>
    <property type="evidence" value="ECO:0007669"/>
    <property type="project" value="InterPro"/>
</dbReference>
<dbReference type="CDD" id="cd23992">
    <property type="entry name" value="PBP_GOBP"/>
    <property type="match status" value="1"/>
</dbReference>
<proteinExistence type="predicted"/>
<dbReference type="PANTHER" id="PTHR11857">
    <property type="entry name" value="ODORANT BINDING PROTEIN-RELATED"/>
    <property type="match status" value="1"/>
</dbReference>
<sequence>MRARYLNCQVNKSLVSLSSCLVVAAECDALAHKSRVAPRHARVLLQALRGVPLADVLLHVPLRLPPDRHMTCSRALALLALVALTQQATTGCKNCIMLGKEEKAMFRAHSAACAEQSGVAPRQLDALLAGRLHDSPALRRHVYCVLLKCKLVGKDGKLHKAAVLGKIAARPDAKNATKVLESCADQAGDTPEDLAWNLFRCGYDKKALLFDYMPTNVGTDVDNTS</sequence>
<name>A0A2A4J467_HELVI</name>
<gene>
    <name evidence="2" type="ORF">B5V51_8023</name>
</gene>
<reference evidence="2" key="1">
    <citation type="submission" date="2017-09" db="EMBL/GenBank/DDBJ databases">
        <title>Contemporary evolution of a Lepidopteran species, Heliothis virescens, in response to modern agricultural practices.</title>
        <authorList>
            <person name="Fritz M.L."/>
            <person name="Deyonke A.M."/>
            <person name="Papanicolaou A."/>
            <person name="Micinski S."/>
            <person name="Westbrook J."/>
            <person name="Gould F."/>
        </authorList>
    </citation>
    <scope>NUCLEOTIDE SEQUENCE [LARGE SCALE GENOMIC DNA]</scope>
    <source>
        <strain evidence="2">HvINT-</strain>
        <tissue evidence="2">Whole body</tissue>
    </source>
</reference>
<organism evidence="2">
    <name type="scientific">Heliothis virescens</name>
    <name type="common">Tobacco budworm moth</name>
    <dbReference type="NCBI Taxonomy" id="7102"/>
    <lineage>
        <taxon>Eukaryota</taxon>
        <taxon>Metazoa</taxon>
        <taxon>Ecdysozoa</taxon>
        <taxon>Arthropoda</taxon>
        <taxon>Hexapoda</taxon>
        <taxon>Insecta</taxon>
        <taxon>Pterygota</taxon>
        <taxon>Neoptera</taxon>
        <taxon>Endopterygota</taxon>
        <taxon>Lepidoptera</taxon>
        <taxon>Glossata</taxon>
        <taxon>Ditrysia</taxon>
        <taxon>Noctuoidea</taxon>
        <taxon>Noctuidae</taxon>
        <taxon>Heliothinae</taxon>
        <taxon>Heliothis</taxon>
    </lineage>
</organism>
<evidence type="ECO:0008006" key="3">
    <source>
        <dbReference type="Google" id="ProtNLM"/>
    </source>
</evidence>
<dbReference type="InterPro" id="IPR006170">
    <property type="entry name" value="PBP/GOBP"/>
</dbReference>
<accession>A0A2A4J467</accession>
<evidence type="ECO:0000313" key="2">
    <source>
        <dbReference type="EMBL" id="PCG66192.1"/>
    </source>
</evidence>
<keyword evidence="1" id="KW-0732">Signal</keyword>
<dbReference type="Gene3D" id="1.10.238.20">
    <property type="entry name" value="Pheromone/general odorant binding protein domain"/>
    <property type="match status" value="1"/>
</dbReference>
<dbReference type="InterPro" id="IPR036728">
    <property type="entry name" value="PBP_GOBP_sf"/>
</dbReference>
<dbReference type="Pfam" id="PF01395">
    <property type="entry name" value="PBP_GOBP"/>
    <property type="match status" value="1"/>
</dbReference>
<dbReference type="EMBL" id="NWSH01003491">
    <property type="protein sequence ID" value="PCG66192.1"/>
    <property type="molecule type" value="Genomic_DNA"/>
</dbReference>